<dbReference type="InterPro" id="IPR006139">
    <property type="entry name" value="D-isomer_2_OHA_DH_cat_dom"/>
</dbReference>
<comment type="caution">
    <text evidence="7">The sequence shown here is derived from an EMBL/GenBank/DDBJ whole genome shotgun (WGS) entry which is preliminary data.</text>
</comment>
<dbReference type="EMBL" id="JBBEUB010000004">
    <property type="protein sequence ID" value="MEJ2903419.1"/>
    <property type="molecule type" value="Genomic_DNA"/>
</dbReference>
<reference evidence="7 8" key="1">
    <citation type="submission" date="2024-03" db="EMBL/GenBank/DDBJ databases">
        <title>Sequence of Lycoming College Course Isolates.</title>
        <authorList>
            <person name="Plotts O."/>
            <person name="Newman J."/>
        </authorList>
    </citation>
    <scope>NUCLEOTIDE SEQUENCE [LARGE SCALE GENOMIC DNA]</scope>
    <source>
        <strain evidence="7 8">CJB-3</strain>
    </source>
</reference>
<evidence type="ECO:0000256" key="2">
    <source>
        <dbReference type="ARBA" id="ARBA00023002"/>
    </source>
</evidence>
<dbReference type="SUPFAM" id="SSF52283">
    <property type="entry name" value="Formate/glycerate dehydrogenase catalytic domain-like"/>
    <property type="match status" value="1"/>
</dbReference>
<dbReference type="RefSeq" id="WP_172659978.1">
    <property type="nucleotide sequence ID" value="NZ_CBFGNQ010000001.1"/>
</dbReference>
<dbReference type="Gene3D" id="3.40.50.720">
    <property type="entry name" value="NAD(P)-binding Rossmann-like Domain"/>
    <property type="match status" value="2"/>
</dbReference>
<name>A0ABU8NME8_9SPHI</name>
<evidence type="ECO:0000259" key="6">
    <source>
        <dbReference type="Pfam" id="PF02826"/>
    </source>
</evidence>
<dbReference type="PROSITE" id="PS00670">
    <property type="entry name" value="D_2_HYDROXYACID_DH_2"/>
    <property type="match status" value="1"/>
</dbReference>
<feature type="domain" description="D-isomer specific 2-hydroxyacid dehydrogenase NAD-binding" evidence="6">
    <location>
        <begin position="107"/>
        <end position="287"/>
    </location>
</feature>
<gene>
    <name evidence="7" type="ORF">WAE58_13330</name>
</gene>
<dbReference type="InterPro" id="IPR006140">
    <property type="entry name" value="D-isomer_DH_NAD-bd"/>
</dbReference>
<dbReference type="InterPro" id="IPR029753">
    <property type="entry name" value="D-isomer_DH_CS"/>
</dbReference>
<protein>
    <submittedName>
        <fullName evidence="7">D-2-hydroxyacid dehydrogenase</fullName>
    </submittedName>
</protein>
<organism evidence="7 8">
    <name type="scientific">Pedobacter panaciterrae</name>
    <dbReference type="NCBI Taxonomy" id="363849"/>
    <lineage>
        <taxon>Bacteria</taxon>
        <taxon>Pseudomonadati</taxon>
        <taxon>Bacteroidota</taxon>
        <taxon>Sphingobacteriia</taxon>
        <taxon>Sphingobacteriales</taxon>
        <taxon>Sphingobacteriaceae</taxon>
        <taxon>Pedobacter</taxon>
    </lineage>
</organism>
<sequence length="319" mass="34789">MKIVILDGYTLNPGDLSWDELKQFGEVTLYDRTPVDKVVERTKGADVIFTNKTPVNAEALNSLPDLRYIGVLATGYNIVDTAVAREKGITVSNVPGYGTPSVVQLTFGLLLELCLHVQRHSDAVTSGRWASAPDFCFWDYPLVELTGKTMGIIGFGDIGRQVADVAAAFGMKVIGTSRNRTDQSHRSNFKWAEIPELLEQSDVVSIHCPLTPETKGLINKENLQRMKSSAFLLNTSRGPIIIEEDLAEALNNSKIAGAGLDVLSVEPPAKDNPLFGAKNCIITPHIAWATKEARARLMEVTIANLNAYKNGNPVNVVNL</sequence>
<dbReference type="Pfam" id="PF02826">
    <property type="entry name" value="2-Hacid_dh_C"/>
    <property type="match status" value="1"/>
</dbReference>
<accession>A0ABU8NME8</accession>
<feature type="domain" description="D-isomer specific 2-hydroxyacid dehydrogenase catalytic" evidence="5">
    <location>
        <begin position="17"/>
        <end position="318"/>
    </location>
</feature>
<proteinExistence type="inferred from homology"/>
<dbReference type="PANTHER" id="PTHR43761:SF1">
    <property type="entry name" value="D-ISOMER SPECIFIC 2-HYDROXYACID DEHYDROGENASE CATALYTIC DOMAIN-CONTAINING PROTEIN-RELATED"/>
    <property type="match status" value="1"/>
</dbReference>
<dbReference type="Proteomes" id="UP001378956">
    <property type="component" value="Unassembled WGS sequence"/>
</dbReference>
<dbReference type="InterPro" id="IPR036291">
    <property type="entry name" value="NAD(P)-bd_dom_sf"/>
</dbReference>
<evidence type="ECO:0000256" key="3">
    <source>
        <dbReference type="ARBA" id="ARBA00023027"/>
    </source>
</evidence>
<dbReference type="PANTHER" id="PTHR43761">
    <property type="entry name" value="D-ISOMER SPECIFIC 2-HYDROXYACID DEHYDROGENASE FAMILY PROTEIN (AFU_ORTHOLOGUE AFUA_1G13630)"/>
    <property type="match status" value="1"/>
</dbReference>
<evidence type="ECO:0000313" key="7">
    <source>
        <dbReference type="EMBL" id="MEJ2903419.1"/>
    </source>
</evidence>
<dbReference type="Pfam" id="PF00389">
    <property type="entry name" value="2-Hacid_dh"/>
    <property type="match status" value="1"/>
</dbReference>
<dbReference type="SUPFAM" id="SSF51735">
    <property type="entry name" value="NAD(P)-binding Rossmann-fold domains"/>
    <property type="match status" value="1"/>
</dbReference>
<evidence type="ECO:0000256" key="4">
    <source>
        <dbReference type="RuleBase" id="RU003719"/>
    </source>
</evidence>
<keyword evidence="3" id="KW-0520">NAD</keyword>
<keyword evidence="8" id="KW-1185">Reference proteome</keyword>
<evidence type="ECO:0000313" key="8">
    <source>
        <dbReference type="Proteomes" id="UP001378956"/>
    </source>
</evidence>
<dbReference type="CDD" id="cd12162">
    <property type="entry name" value="2-Hacid_dh_4"/>
    <property type="match status" value="1"/>
</dbReference>
<evidence type="ECO:0000256" key="1">
    <source>
        <dbReference type="ARBA" id="ARBA00005854"/>
    </source>
</evidence>
<dbReference type="InterPro" id="IPR050418">
    <property type="entry name" value="D-iso_2-hydroxyacid_DH_PdxB"/>
</dbReference>
<keyword evidence="2 4" id="KW-0560">Oxidoreductase</keyword>
<evidence type="ECO:0000259" key="5">
    <source>
        <dbReference type="Pfam" id="PF00389"/>
    </source>
</evidence>
<comment type="similarity">
    <text evidence="1 4">Belongs to the D-isomer specific 2-hydroxyacid dehydrogenase family.</text>
</comment>